<comment type="caution">
    <text evidence="1">The sequence shown here is derived from an EMBL/GenBank/DDBJ whole genome shotgun (WGS) entry which is preliminary data.</text>
</comment>
<accession>A0ABW1F2W9</accession>
<dbReference type="EMBL" id="JBHSOD010000041">
    <property type="protein sequence ID" value="MFC5888506.1"/>
    <property type="molecule type" value="Genomic_DNA"/>
</dbReference>
<protein>
    <submittedName>
        <fullName evidence="1">Uncharacterized protein</fullName>
    </submittedName>
</protein>
<organism evidence="1 2">
    <name type="scientific">Kitasatospora aburaviensis</name>
    <dbReference type="NCBI Taxonomy" id="67265"/>
    <lineage>
        <taxon>Bacteria</taxon>
        <taxon>Bacillati</taxon>
        <taxon>Actinomycetota</taxon>
        <taxon>Actinomycetes</taxon>
        <taxon>Kitasatosporales</taxon>
        <taxon>Streptomycetaceae</taxon>
        <taxon>Kitasatospora</taxon>
    </lineage>
</organism>
<name>A0ABW1F2W9_9ACTN</name>
<keyword evidence="2" id="KW-1185">Reference proteome</keyword>
<dbReference type="RefSeq" id="WP_313763578.1">
    <property type="nucleotide sequence ID" value="NZ_BAAAVH010000113.1"/>
</dbReference>
<sequence>MDHTYVAMSGEHPTSAYTDLNSAQKAVVDQHTQYMPDGYETEWQEEPGFDDTRVWQLRGRGLGRRWSKAYRSIVEVPNRT</sequence>
<reference evidence="2" key="1">
    <citation type="journal article" date="2019" name="Int. J. Syst. Evol. Microbiol.">
        <title>The Global Catalogue of Microorganisms (GCM) 10K type strain sequencing project: providing services to taxonomists for standard genome sequencing and annotation.</title>
        <authorList>
            <consortium name="The Broad Institute Genomics Platform"/>
            <consortium name="The Broad Institute Genome Sequencing Center for Infectious Disease"/>
            <person name="Wu L."/>
            <person name="Ma J."/>
        </authorList>
    </citation>
    <scope>NUCLEOTIDE SEQUENCE [LARGE SCALE GENOMIC DNA]</scope>
    <source>
        <strain evidence="2">CGMCC 4.1469</strain>
    </source>
</reference>
<dbReference type="Proteomes" id="UP001596067">
    <property type="component" value="Unassembled WGS sequence"/>
</dbReference>
<proteinExistence type="predicted"/>
<evidence type="ECO:0000313" key="1">
    <source>
        <dbReference type="EMBL" id="MFC5888506.1"/>
    </source>
</evidence>
<evidence type="ECO:0000313" key="2">
    <source>
        <dbReference type="Proteomes" id="UP001596067"/>
    </source>
</evidence>
<gene>
    <name evidence="1" type="ORF">ACFP0N_26415</name>
</gene>